<dbReference type="AlphaFoldDB" id="A0A511YW29"/>
<comment type="caution">
    <text evidence="3">The sequence shown here is derived from an EMBL/GenBank/DDBJ whole genome shotgun (WGS) entry which is preliminary data.</text>
</comment>
<dbReference type="Proteomes" id="UP000321484">
    <property type="component" value="Unassembled WGS sequence"/>
</dbReference>
<dbReference type="EMBL" id="BJYK01000001">
    <property type="protein sequence ID" value="GEN79336.1"/>
    <property type="molecule type" value="Genomic_DNA"/>
</dbReference>
<feature type="domain" description="M23ase beta-sheet core" evidence="2">
    <location>
        <begin position="91"/>
        <end position="191"/>
    </location>
</feature>
<proteinExistence type="predicted"/>
<keyword evidence="4" id="KW-1185">Reference proteome</keyword>
<dbReference type="Gene3D" id="2.70.70.10">
    <property type="entry name" value="Glucose Permease (Domain IIA)"/>
    <property type="match status" value="1"/>
</dbReference>
<sequence>MHPPSVVRRPPRPARGRTSRVLVIGLLATAFLGPLGAPGPSAGAALADAASAGAVSAARVPIEPVTGDVVLPVDGPVVRFFVRPAERWSAGHRGVDLRAEPGAVVRSPVDGVVEFAGPVAGRTVLTVVRADGLRTSLEPLSEVAEVGTPVAAGDAVGVLAVTGGPGDAGGHCGGTPCLHWGVRRDGEYVDPLDLLARATVVLLPWP</sequence>
<evidence type="ECO:0000313" key="3">
    <source>
        <dbReference type="EMBL" id="GEN79336.1"/>
    </source>
</evidence>
<dbReference type="CDD" id="cd12797">
    <property type="entry name" value="M23_peptidase"/>
    <property type="match status" value="1"/>
</dbReference>
<organism evidence="3 4">
    <name type="scientific">Actinotalea fermentans</name>
    <dbReference type="NCBI Taxonomy" id="43671"/>
    <lineage>
        <taxon>Bacteria</taxon>
        <taxon>Bacillati</taxon>
        <taxon>Actinomycetota</taxon>
        <taxon>Actinomycetes</taxon>
        <taxon>Micrococcales</taxon>
        <taxon>Cellulomonadaceae</taxon>
        <taxon>Actinotalea</taxon>
    </lineage>
</organism>
<gene>
    <name evidence="3" type="ORF">AFE02nite_10700</name>
</gene>
<dbReference type="InterPro" id="IPR016047">
    <property type="entry name" value="M23ase_b-sheet_dom"/>
</dbReference>
<dbReference type="OrthoDB" id="5245088at2"/>
<accession>A0A511YW29</accession>
<name>A0A511YW29_9CELL</name>
<keyword evidence="1" id="KW-0732">Signal</keyword>
<dbReference type="RefSeq" id="WP_146819174.1">
    <property type="nucleotide sequence ID" value="NZ_BJYK01000001.1"/>
</dbReference>
<dbReference type="InterPro" id="IPR011055">
    <property type="entry name" value="Dup_hybrid_motif"/>
</dbReference>
<evidence type="ECO:0000259" key="2">
    <source>
        <dbReference type="Pfam" id="PF01551"/>
    </source>
</evidence>
<dbReference type="InterPro" id="IPR050570">
    <property type="entry name" value="Cell_wall_metabolism_enzyme"/>
</dbReference>
<evidence type="ECO:0000313" key="4">
    <source>
        <dbReference type="Proteomes" id="UP000321484"/>
    </source>
</evidence>
<dbReference type="PANTHER" id="PTHR21666">
    <property type="entry name" value="PEPTIDASE-RELATED"/>
    <property type="match status" value="1"/>
</dbReference>
<dbReference type="GO" id="GO:0004222">
    <property type="term" value="F:metalloendopeptidase activity"/>
    <property type="evidence" value="ECO:0007669"/>
    <property type="project" value="TreeGrafter"/>
</dbReference>
<dbReference type="PANTHER" id="PTHR21666:SF289">
    <property type="entry name" value="L-ALA--D-GLU ENDOPEPTIDASE"/>
    <property type="match status" value="1"/>
</dbReference>
<evidence type="ECO:0000256" key="1">
    <source>
        <dbReference type="ARBA" id="ARBA00022729"/>
    </source>
</evidence>
<dbReference type="Pfam" id="PF01551">
    <property type="entry name" value="Peptidase_M23"/>
    <property type="match status" value="1"/>
</dbReference>
<dbReference type="SUPFAM" id="SSF51261">
    <property type="entry name" value="Duplicated hybrid motif"/>
    <property type="match status" value="1"/>
</dbReference>
<protein>
    <recommendedName>
        <fullName evidence="2">M23ase beta-sheet core domain-containing protein</fullName>
    </recommendedName>
</protein>
<reference evidence="3 4" key="1">
    <citation type="submission" date="2019-07" db="EMBL/GenBank/DDBJ databases">
        <title>Whole genome shotgun sequence of Actinotalea fermentans NBRC 105374.</title>
        <authorList>
            <person name="Hosoyama A."/>
            <person name="Uohara A."/>
            <person name="Ohji S."/>
            <person name="Ichikawa N."/>
        </authorList>
    </citation>
    <scope>NUCLEOTIDE SEQUENCE [LARGE SCALE GENOMIC DNA]</scope>
    <source>
        <strain evidence="3 4">NBRC 105374</strain>
    </source>
</reference>